<dbReference type="InterPro" id="IPR019840">
    <property type="entry name" value="Verru/Chthon_A"/>
</dbReference>
<keyword evidence="3" id="KW-1185">Reference proteome</keyword>
<name>B4CYB7_9BACT</name>
<evidence type="ECO:0000313" key="2">
    <source>
        <dbReference type="EMBL" id="EDY20458.1"/>
    </source>
</evidence>
<dbReference type="InParanoid" id="B4CYB7"/>
<sequence>MDSGAKSRQQGVALVIVLFVLVLITTLIVGFLTLVSTERQASSSYADDSSTRMLADSAVNVVIAQIRQATDTLNDDPASPKTWASQPGMIRVYGSDGGTGSGGSGLASLQKAYKLYSSDQMSVSAFGASEENAEIPPANWSATPPLYTDLNEPVKVADPANPGSTKLRYPILDPGVLTNVPGMQIQNAPGTTSTQSAPMPVKWLYVLKDGTTAAAQAVPGSPTQVDVTGATAANPIVGRIAFWTDDECAKVNINTASEGVFWDTPKANTTTERSLASSLPVKNEFQRYPGHPSTVCLSPVLGNYLPNTAGSTAAGTSKYGLYYDLAPRVQTGGSLDGTRPITSSSANLVIKPDSDRLYATPDEYLFKATSMTSGQRDVNTSELTADMLAQTQFLLTAQSRAPEVTLFNTPRVCLWPIQQYQTTYTTQPRNAYDQLIGFCSSLGSDPSLPAGYPFSRGFAYYFQRGYVTALLAKQYANSQATCYSATADYAKIPRNQALYAYLQRLTSQSIPGFGGNFLGKYPNDRDQILTECYDYIRSLVNTVPTPRQNLTPYYSYGPYYVDFGIISPIQIGTTMGQGRFYTIAQAALLFYPTQVDVSPTNPTVVTTRTMRARLIIQPYCISPGASAFNQNFQIKVSGMNSFMADSTNLGLNANGVNATRTLNFAEGYYSADTFSPANKTALPSMGGQFFASNTGGKSPLLVPGQGSNGFDIWASNTDINVVGKPTFQFNGGNITVTVIGPDHATQIQTFTINFPAQTLPVPARVGGLNDIGKQLVTGVPNRYQLDYYNRFFYSLKNQNTTDPLYGRYEKNAQSLLNNLIYPGDTVYAMAVDPAGTSAGDMRIIAYQPSITSGYFKAQSNLAGMTLRGGVWTNSGQFRSSWTTNFKNSQTSGTLIPGLTYPEDAIPMVPPGLSGALNQYGAPGDWDTGDDIQEDGPYVNKADEGSTSLGYFTRGSALGYVAAGGESGGYGSQGSETDNITFSPNREIASAVMFGSLPTGVHGKSNKPEPWQTLLFNPQPAAGTQHYGLTFPQDHLWLDLFWMPIVEPYAISEPFSTAGKVNMNYDIVPFRYLKRRTALQGVLKGVSMTAIPDSDVTIYKKQPWNGATNAANSNYRLAIDPDPAGGTLKGFEDRFKQGDIFHSATEICGISLVPLNSGATYDNMSTWWQSHRLTGDNLRESPYNQLYPRLTTKSNTYTVHVRVQSLRKNAANGTPERWDEARDNVVGEYRGSCLIERYVDATETDLPDFTSTADTNGNGIPDNQETLDHYYKFRIIQRRQFAP</sequence>
<evidence type="ECO:0000313" key="3">
    <source>
        <dbReference type="Proteomes" id="UP000005824"/>
    </source>
</evidence>
<proteinExistence type="predicted"/>
<keyword evidence="1" id="KW-0472">Membrane</keyword>
<evidence type="ECO:0008006" key="4">
    <source>
        <dbReference type="Google" id="ProtNLM"/>
    </source>
</evidence>
<keyword evidence="1" id="KW-1133">Transmembrane helix</keyword>
<dbReference type="Proteomes" id="UP000005824">
    <property type="component" value="Unassembled WGS sequence"/>
</dbReference>
<organism evidence="2 3">
    <name type="scientific">Chthoniobacter flavus Ellin428</name>
    <dbReference type="NCBI Taxonomy" id="497964"/>
    <lineage>
        <taxon>Bacteria</taxon>
        <taxon>Pseudomonadati</taxon>
        <taxon>Verrucomicrobiota</taxon>
        <taxon>Spartobacteria</taxon>
        <taxon>Chthoniobacterales</taxon>
        <taxon>Chthoniobacteraceae</taxon>
        <taxon>Chthoniobacter</taxon>
    </lineage>
</organism>
<reference evidence="2 3" key="1">
    <citation type="journal article" date="2011" name="J. Bacteriol.">
        <title>Genome sequence of Chthoniobacter flavus Ellin428, an aerobic heterotrophic soil bacterium.</title>
        <authorList>
            <person name="Kant R."/>
            <person name="van Passel M.W."/>
            <person name="Palva A."/>
            <person name="Lucas S."/>
            <person name="Lapidus A."/>
            <person name="Glavina Del Rio T."/>
            <person name="Dalin E."/>
            <person name="Tice H."/>
            <person name="Bruce D."/>
            <person name="Goodwin L."/>
            <person name="Pitluck S."/>
            <person name="Larimer F.W."/>
            <person name="Land M.L."/>
            <person name="Hauser L."/>
            <person name="Sangwan P."/>
            <person name="de Vos W.M."/>
            <person name="Janssen P.H."/>
            <person name="Smidt H."/>
        </authorList>
    </citation>
    <scope>NUCLEOTIDE SEQUENCE [LARGE SCALE GENOMIC DNA]</scope>
    <source>
        <strain evidence="2 3">Ellin428</strain>
    </source>
</reference>
<accession>B4CYB7</accession>
<feature type="transmembrane region" description="Helical" evidence="1">
    <location>
        <begin position="12"/>
        <end position="35"/>
    </location>
</feature>
<gene>
    <name evidence="2" type="ORF">CfE428DRAFT_1655</name>
</gene>
<keyword evidence="1" id="KW-0812">Transmembrane</keyword>
<dbReference type="NCBIfam" id="TIGR02600">
    <property type="entry name" value="Verru_Chthon_A"/>
    <property type="match status" value="1"/>
</dbReference>
<protein>
    <recommendedName>
        <fullName evidence="4">Verru_Chthon cassette protein A</fullName>
    </recommendedName>
</protein>
<dbReference type="EMBL" id="ABVL01000004">
    <property type="protein sequence ID" value="EDY20458.1"/>
    <property type="molecule type" value="Genomic_DNA"/>
</dbReference>
<comment type="caution">
    <text evidence="2">The sequence shown here is derived from an EMBL/GenBank/DDBJ whole genome shotgun (WGS) entry which is preliminary data.</text>
</comment>
<evidence type="ECO:0000256" key="1">
    <source>
        <dbReference type="SAM" id="Phobius"/>
    </source>
</evidence>
<dbReference type="STRING" id="497964.CfE428DRAFT_1655"/>
<dbReference type="eggNOG" id="ENOG5033QGY">
    <property type="taxonomic scope" value="Bacteria"/>
</dbReference>